<reference evidence="3 4" key="2">
    <citation type="journal article" date="2018" name="Annu Rev Anim Biosci">
        <title>Bat Biology, Genomes, and the Bat1K Project: To Generate Chromosome-Level Genomes for All Living Bat Species.</title>
        <authorList>
            <person name="Teeling E.C."/>
            <person name="Vernes S.C."/>
            <person name="Davalos L.M."/>
            <person name="Ray D.A."/>
            <person name="Gilbert M.T.P."/>
            <person name="Myers E."/>
        </authorList>
    </citation>
    <scope>NUCLEOTIDE SEQUENCE</scope>
</reference>
<keyword evidence="2" id="KW-0812">Transmembrane</keyword>
<evidence type="ECO:0000256" key="1">
    <source>
        <dbReference type="SAM" id="MobiDB-lite"/>
    </source>
</evidence>
<protein>
    <submittedName>
        <fullName evidence="3">Uncharacterized protein</fullName>
    </submittedName>
</protein>
<dbReference type="AlphaFoldDB" id="A0A671EWP5"/>
<name>A0A671EWP5_RHIFE</name>
<evidence type="ECO:0000256" key="2">
    <source>
        <dbReference type="SAM" id="Phobius"/>
    </source>
</evidence>
<dbReference type="InParanoid" id="A0A671EWP5"/>
<reference evidence="3" key="5">
    <citation type="submission" date="2025-09" db="UniProtKB">
        <authorList>
            <consortium name="Ensembl"/>
        </authorList>
    </citation>
    <scope>IDENTIFICATION</scope>
</reference>
<accession>A0A671EWP5</accession>
<feature type="compositionally biased region" description="Polar residues" evidence="1">
    <location>
        <begin position="214"/>
        <end position="226"/>
    </location>
</feature>
<dbReference type="Proteomes" id="UP000472240">
    <property type="component" value="Chromosome 15"/>
</dbReference>
<feature type="transmembrane region" description="Helical" evidence="2">
    <location>
        <begin position="112"/>
        <end position="135"/>
    </location>
</feature>
<evidence type="ECO:0000313" key="4">
    <source>
        <dbReference type="Proteomes" id="UP000472240"/>
    </source>
</evidence>
<keyword evidence="2" id="KW-1133">Transmembrane helix</keyword>
<feature type="region of interest" description="Disordered" evidence="1">
    <location>
        <begin position="142"/>
        <end position="194"/>
    </location>
</feature>
<organism evidence="3 4">
    <name type="scientific">Rhinolophus ferrumequinum</name>
    <name type="common">Greater horseshoe bat</name>
    <dbReference type="NCBI Taxonomy" id="59479"/>
    <lineage>
        <taxon>Eukaryota</taxon>
        <taxon>Metazoa</taxon>
        <taxon>Chordata</taxon>
        <taxon>Craniata</taxon>
        <taxon>Vertebrata</taxon>
        <taxon>Euteleostomi</taxon>
        <taxon>Mammalia</taxon>
        <taxon>Eutheria</taxon>
        <taxon>Laurasiatheria</taxon>
        <taxon>Chiroptera</taxon>
        <taxon>Yinpterochiroptera</taxon>
        <taxon>Rhinolophoidea</taxon>
        <taxon>Rhinolophidae</taxon>
        <taxon>Rhinolophinae</taxon>
        <taxon>Rhinolophus</taxon>
    </lineage>
</organism>
<dbReference type="GeneTree" id="ENSGT00940000162693"/>
<dbReference type="Ensembl" id="ENSRFET00010017541.1">
    <property type="protein sequence ID" value="ENSRFEP00010016068.1"/>
    <property type="gene ID" value="ENSRFEG00010010936.1"/>
</dbReference>
<keyword evidence="2" id="KW-0472">Membrane</keyword>
<feature type="compositionally biased region" description="Basic and acidic residues" evidence="1">
    <location>
        <begin position="12"/>
        <end position="23"/>
    </location>
</feature>
<sequence length="232" mass="25633">EREQVLQLISEGRNKEQTDEHQDGSNCKQTKSNSRWQDSRLCSELNCKLAKSHYVIDLRNFPLTRLRGRDPRQPSHTSALLLPLFTGVTTGGSSAPLTHTAPPSSAGLPTQYVYVLTGVSVAFFLCLLLLVFLLLHRQHQRKHGPLSNKGEEQRPQERLSPAADIVERTPDIATVDKLPEKDTPSPAAGDTQEVTYAQLDHRALTLRAARAVSPQATEPTADSNTYAALARH</sequence>
<proteinExistence type="predicted"/>
<reference evidence="3 4" key="1">
    <citation type="journal article" date="2015" name="Annu Rev Anim Biosci">
        <title>The Genome 10K Project: a way forward.</title>
        <authorList>
            <person name="Koepfli K.P."/>
            <person name="Paten B."/>
            <person name="O'Brien S.J."/>
            <person name="Koepfli K.P."/>
            <person name="Paten B."/>
            <person name="Antunes A."/>
            <person name="Belov K."/>
            <person name="Bustamante C."/>
            <person name="Castoe T.A."/>
            <person name="Clawson H."/>
            <person name="Crawford A.J."/>
            <person name="Diekhans M."/>
            <person name="Distel D."/>
            <person name="Durbin R."/>
            <person name="Earl D."/>
            <person name="Fujita M.K."/>
            <person name="Gamble T."/>
            <person name="Georges A."/>
            <person name="Gemmell N."/>
            <person name="Gilbert M.T."/>
            <person name="Graves J.M."/>
            <person name="Green R.E."/>
            <person name="Hickey G."/>
            <person name="Jarvis E.D."/>
            <person name="Johnson W."/>
            <person name="Komissarov A."/>
            <person name="Korf I."/>
            <person name="Kuhn R."/>
            <person name="Larkin D.M."/>
            <person name="Lewin H."/>
            <person name="Lopez J.V."/>
            <person name="Ma J."/>
            <person name="Marques-Bonet T."/>
            <person name="Miller W."/>
            <person name="Murphy R."/>
            <person name="Pevzner P."/>
            <person name="Shapiro B."/>
            <person name="Steiner C."/>
            <person name="Tamazian G."/>
            <person name="Venkatesh B."/>
            <person name="Wang J."/>
            <person name="Wayne R."/>
            <person name="Wiley E."/>
            <person name="Yang H."/>
            <person name="Zhang G."/>
            <person name="Haussler D."/>
            <person name="Ryder O."/>
            <person name="O'Brien S.J."/>
        </authorList>
    </citation>
    <scope>NUCLEOTIDE SEQUENCE</scope>
</reference>
<reference evidence="4" key="3">
    <citation type="submission" date="2018-12" db="EMBL/GenBank/DDBJ databases">
        <title>G10K-VGP greater horseshoe bat female genome, primary haplotype.</title>
        <authorList>
            <person name="Teeling E."/>
            <person name="Myers G."/>
            <person name="Vernes S."/>
            <person name="Pippel M."/>
            <person name="Winkler S."/>
            <person name="Fedrigo O."/>
            <person name="Rhie A."/>
            <person name="Koren S."/>
            <person name="Phillippy A."/>
            <person name="Lewin H."/>
            <person name="Damas J."/>
            <person name="Howe K."/>
            <person name="Mountcastle J."/>
            <person name="Jarvis E.D."/>
        </authorList>
    </citation>
    <scope>NUCLEOTIDE SEQUENCE [LARGE SCALE GENOMIC DNA]</scope>
</reference>
<evidence type="ECO:0000313" key="3">
    <source>
        <dbReference type="Ensembl" id="ENSRFEP00010016068.1"/>
    </source>
</evidence>
<feature type="region of interest" description="Disordered" evidence="1">
    <location>
        <begin position="210"/>
        <end position="232"/>
    </location>
</feature>
<reference evidence="3" key="4">
    <citation type="submission" date="2025-08" db="UniProtKB">
        <authorList>
            <consortium name="Ensembl"/>
        </authorList>
    </citation>
    <scope>IDENTIFICATION</scope>
</reference>
<keyword evidence="4" id="KW-1185">Reference proteome</keyword>
<feature type="region of interest" description="Disordered" evidence="1">
    <location>
        <begin position="1"/>
        <end position="32"/>
    </location>
</feature>